<feature type="region of interest" description="Disordered" evidence="1">
    <location>
        <begin position="355"/>
        <end position="491"/>
    </location>
</feature>
<feature type="compositionally biased region" description="Polar residues" evidence="1">
    <location>
        <begin position="50"/>
        <end position="71"/>
    </location>
</feature>
<feature type="compositionally biased region" description="Polar residues" evidence="1">
    <location>
        <begin position="864"/>
        <end position="873"/>
    </location>
</feature>
<feature type="compositionally biased region" description="Low complexity" evidence="1">
    <location>
        <begin position="1062"/>
        <end position="1075"/>
    </location>
</feature>
<gene>
    <name evidence="2" type="ORF">GLOTRDRAFT_118518</name>
</gene>
<dbReference type="GeneID" id="19300499"/>
<dbReference type="AlphaFoldDB" id="S7S2U0"/>
<dbReference type="EMBL" id="KB469296">
    <property type="protein sequence ID" value="EPQ60104.1"/>
    <property type="molecule type" value="Genomic_DNA"/>
</dbReference>
<accession>S7S2U0</accession>
<feature type="region of interest" description="Disordered" evidence="1">
    <location>
        <begin position="548"/>
        <end position="689"/>
    </location>
</feature>
<feature type="compositionally biased region" description="Polar residues" evidence="1">
    <location>
        <begin position="1130"/>
        <end position="1164"/>
    </location>
</feature>
<feature type="compositionally biased region" description="Basic and acidic residues" evidence="1">
    <location>
        <begin position="420"/>
        <end position="429"/>
    </location>
</feature>
<organism evidence="2 3">
    <name type="scientific">Gloeophyllum trabeum (strain ATCC 11539 / FP-39264 / Madison 617)</name>
    <name type="common">Brown rot fungus</name>
    <dbReference type="NCBI Taxonomy" id="670483"/>
    <lineage>
        <taxon>Eukaryota</taxon>
        <taxon>Fungi</taxon>
        <taxon>Dikarya</taxon>
        <taxon>Basidiomycota</taxon>
        <taxon>Agaricomycotina</taxon>
        <taxon>Agaricomycetes</taxon>
        <taxon>Gloeophyllales</taxon>
        <taxon>Gloeophyllaceae</taxon>
        <taxon>Gloeophyllum</taxon>
    </lineage>
</organism>
<feature type="compositionally biased region" description="Polar residues" evidence="1">
    <location>
        <begin position="1076"/>
        <end position="1085"/>
    </location>
</feature>
<feature type="compositionally biased region" description="Low complexity" evidence="1">
    <location>
        <begin position="1031"/>
        <end position="1040"/>
    </location>
</feature>
<feature type="region of interest" description="Disordered" evidence="1">
    <location>
        <begin position="1"/>
        <end position="89"/>
    </location>
</feature>
<sequence length="1224" mass="132182">MPPRASRSSSLPPEPSPTPTWPPPRTPLPPHRLAKLANALGVSIPLPAGSSPNQSAFNLSASPNTSTSSLFPDNHRRSPTPSAASTYSTYGAQPTSKFLLHVIPPIHLPHDSEQGDYSDLAPPPSHASGYHTQFRRGTLVPLYPTLQSQLGAIAKEYALPSTVGMILYLVSTTPRRQGALSPQQSIDMGHGGMEGEEPGPRLSEEIWKLLWSRVARTEREEAGLGQGFGLGLGLGSNPSQDGGLRTLMTPLRVETPQPLTGYPATPSPSTPSSTSDLRAKSSIRSASQSEHEPETPDSSVSPSAEGPLDPRAESLDLPGLHSPSLIPILAKVEFDIDRRKAQWYEPWIRSRRNNLARRADSRASRKRADSKDTDASEARTPLELELVRGLQTASPAPSFALGKQGRRAVDVEEDDGQVSDSDHELEFESPRGGYLPLSDSEPQDGHVSSFSPSHSDLDSEEEEEEPTAPLARSVSTIHEAQDPLEDVFGSDADTWADIHADLQAGTQRRRPKIPNDPDLALDGATLAEQEESEYDDDQDDTVQVQELWEENGRPRLSVNIPDSPPQPGSKRTSSPKTAATIKKHVPPPLDIPPVPGDLALPDNSPLLPLSGDSSKLAYLTGEQTPSESEGSSRDQSAERQEREARVRSPTDERREGVVFEDLDLGLDVSVLGPDDEYDENDPYDRRKSQYLMRAKLDEIEKALASLSPRRMEYELPEEGPVPPQRSSSLGAGSLAPPAANGLRPRQTDKPLPPSGGRVGPGEAVWPAVPYSVLATETPEETPTEPALPRLTVNGVSRDAPKIFHRQHSSASSSTSESEKRKRELEEEQGQYPGLTPHLKHSVNSPVIPLSPDPFGRFPSAPAPTVQTRDSQAFSDGRESSEYSQSRAPSSRFSSDSIIQEEEDGKSLKVNGGTTLVSVKSIKKFWRKSNKNSVSGSSSSAPNGGRLSPQTPPIPGGRQDMMPPPRVPNGLQSAPPSGYPQQRQPARRSELDAVHFNQESPYPMPVRRASPYPARPTPSPQSYSPQPPSTPLPSSGPSTPGVEPPQAPSNTPGERGSVRKSILKSWKSSSMLSSKSDTIPENSRPPSTELAEGARKRRPSILGLGSASKTKGSISSFNEIPPSPNLPEQYATANATTRAVRQSQSFNNGASRAQLTPTPTSSLQASPPRRSPLGSNGPSPPGSQRPSYEDDDAHSFDTSEFEMVSPKMDPHKSLSYPYHGLDQRD</sequence>
<dbReference type="OrthoDB" id="2526154at2759"/>
<dbReference type="KEGG" id="gtr:GLOTRDRAFT_118518"/>
<feature type="compositionally biased region" description="Basic and acidic residues" evidence="1">
    <location>
        <begin position="357"/>
        <end position="386"/>
    </location>
</feature>
<reference evidence="2 3" key="1">
    <citation type="journal article" date="2012" name="Science">
        <title>The Paleozoic origin of enzymatic lignin decomposition reconstructed from 31 fungal genomes.</title>
        <authorList>
            <person name="Floudas D."/>
            <person name="Binder M."/>
            <person name="Riley R."/>
            <person name="Barry K."/>
            <person name="Blanchette R.A."/>
            <person name="Henrissat B."/>
            <person name="Martinez A.T."/>
            <person name="Otillar R."/>
            <person name="Spatafora J.W."/>
            <person name="Yadav J.S."/>
            <person name="Aerts A."/>
            <person name="Benoit I."/>
            <person name="Boyd A."/>
            <person name="Carlson A."/>
            <person name="Copeland A."/>
            <person name="Coutinho P.M."/>
            <person name="de Vries R.P."/>
            <person name="Ferreira P."/>
            <person name="Findley K."/>
            <person name="Foster B."/>
            <person name="Gaskell J."/>
            <person name="Glotzer D."/>
            <person name="Gorecki P."/>
            <person name="Heitman J."/>
            <person name="Hesse C."/>
            <person name="Hori C."/>
            <person name="Igarashi K."/>
            <person name="Jurgens J.A."/>
            <person name="Kallen N."/>
            <person name="Kersten P."/>
            <person name="Kohler A."/>
            <person name="Kuees U."/>
            <person name="Kumar T.K.A."/>
            <person name="Kuo A."/>
            <person name="LaButti K."/>
            <person name="Larrondo L.F."/>
            <person name="Lindquist E."/>
            <person name="Ling A."/>
            <person name="Lombard V."/>
            <person name="Lucas S."/>
            <person name="Lundell T."/>
            <person name="Martin R."/>
            <person name="McLaughlin D.J."/>
            <person name="Morgenstern I."/>
            <person name="Morin E."/>
            <person name="Murat C."/>
            <person name="Nagy L.G."/>
            <person name="Nolan M."/>
            <person name="Ohm R.A."/>
            <person name="Patyshakuliyeva A."/>
            <person name="Rokas A."/>
            <person name="Ruiz-Duenas F.J."/>
            <person name="Sabat G."/>
            <person name="Salamov A."/>
            <person name="Samejima M."/>
            <person name="Schmutz J."/>
            <person name="Slot J.C."/>
            <person name="St John F."/>
            <person name="Stenlid J."/>
            <person name="Sun H."/>
            <person name="Sun S."/>
            <person name="Syed K."/>
            <person name="Tsang A."/>
            <person name="Wiebenga A."/>
            <person name="Young D."/>
            <person name="Pisabarro A."/>
            <person name="Eastwood D.C."/>
            <person name="Martin F."/>
            <person name="Cullen D."/>
            <person name="Grigoriev I.V."/>
            <person name="Hibbett D.S."/>
        </authorList>
    </citation>
    <scope>NUCLEOTIDE SEQUENCE [LARGE SCALE GENOMIC DNA]</scope>
    <source>
        <strain evidence="2 3">ATCC 11539</strain>
    </source>
</reference>
<feature type="compositionally biased region" description="Pro residues" evidence="1">
    <location>
        <begin position="1012"/>
        <end position="1030"/>
    </location>
</feature>
<feature type="region of interest" description="Disordered" evidence="1">
    <location>
        <begin position="711"/>
        <end position="913"/>
    </location>
</feature>
<name>S7S2U0_GLOTA</name>
<dbReference type="HOGENOM" id="CLU_003032_0_0_1"/>
<dbReference type="eggNOG" id="ENOG502S8P6">
    <property type="taxonomic scope" value="Eukaryota"/>
</dbReference>
<feature type="compositionally biased region" description="Low complexity" evidence="1">
    <location>
        <begin position="1"/>
        <end position="11"/>
    </location>
</feature>
<feature type="compositionally biased region" description="Polar residues" evidence="1">
    <location>
        <begin position="1106"/>
        <end position="1117"/>
    </location>
</feature>
<feature type="compositionally biased region" description="Low complexity" evidence="1">
    <location>
        <begin position="883"/>
        <end position="896"/>
    </location>
</feature>
<dbReference type="RefSeq" id="XP_007860581.1">
    <property type="nucleotide sequence ID" value="XM_007862390.1"/>
</dbReference>
<feature type="compositionally biased region" description="Low complexity" evidence="1">
    <location>
        <begin position="79"/>
        <end position="89"/>
    </location>
</feature>
<keyword evidence="3" id="KW-1185">Reference proteome</keyword>
<feature type="compositionally biased region" description="Low complexity" evidence="1">
    <location>
        <begin position="930"/>
        <end position="944"/>
    </location>
</feature>
<evidence type="ECO:0000313" key="2">
    <source>
        <dbReference type="EMBL" id="EPQ60104.1"/>
    </source>
</evidence>
<feature type="compositionally biased region" description="Pro residues" evidence="1">
    <location>
        <begin position="12"/>
        <end position="30"/>
    </location>
</feature>
<dbReference type="OMA" id="YHTHFRR"/>
<feature type="compositionally biased region" description="Polar residues" evidence="1">
    <location>
        <begin position="969"/>
        <end position="983"/>
    </location>
</feature>
<dbReference type="Proteomes" id="UP000030669">
    <property type="component" value="Unassembled WGS sequence"/>
</dbReference>
<feature type="compositionally biased region" description="Low complexity" evidence="1">
    <location>
        <begin position="1165"/>
        <end position="1176"/>
    </location>
</feature>
<feature type="compositionally biased region" description="Basic and acidic residues" evidence="1">
    <location>
        <begin position="630"/>
        <end position="657"/>
    </location>
</feature>
<proteinExistence type="predicted"/>
<feature type="compositionally biased region" description="Pro residues" evidence="1">
    <location>
        <begin position="586"/>
        <end position="595"/>
    </location>
</feature>
<feature type="region of interest" description="Disordered" evidence="1">
    <location>
        <begin position="179"/>
        <end position="199"/>
    </location>
</feature>
<feature type="region of interest" description="Disordered" evidence="1">
    <location>
        <begin position="225"/>
        <end position="320"/>
    </location>
</feature>
<feature type="compositionally biased region" description="Gly residues" evidence="1">
    <location>
        <begin position="225"/>
        <end position="234"/>
    </location>
</feature>
<feature type="region of interest" description="Disordered" evidence="1">
    <location>
        <begin position="926"/>
        <end position="1224"/>
    </location>
</feature>
<evidence type="ECO:0000313" key="3">
    <source>
        <dbReference type="Proteomes" id="UP000030669"/>
    </source>
</evidence>
<evidence type="ECO:0000256" key="1">
    <source>
        <dbReference type="SAM" id="MobiDB-lite"/>
    </source>
</evidence>
<protein>
    <submittedName>
        <fullName evidence="2">Uncharacterized protein</fullName>
    </submittedName>
</protein>